<protein>
    <submittedName>
        <fullName evidence="1">Uncharacterized protein</fullName>
    </submittedName>
</protein>
<evidence type="ECO:0000313" key="2">
    <source>
        <dbReference type="Proteomes" id="UP000031246"/>
    </source>
</evidence>
<organism evidence="1 2">
    <name type="scientific">Pedobacter kyungheensis</name>
    <dbReference type="NCBI Taxonomy" id="1069985"/>
    <lineage>
        <taxon>Bacteria</taxon>
        <taxon>Pseudomonadati</taxon>
        <taxon>Bacteroidota</taxon>
        <taxon>Sphingobacteriia</taxon>
        <taxon>Sphingobacteriales</taxon>
        <taxon>Sphingobacteriaceae</taxon>
        <taxon>Pedobacter</taxon>
    </lineage>
</organism>
<dbReference type="AlphaFoldDB" id="A0A0C1DGA6"/>
<comment type="caution">
    <text evidence="1">The sequence shown here is derived from an EMBL/GenBank/DDBJ whole genome shotgun (WGS) entry which is preliminary data.</text>
</comment>
<keyword evidence="2" id="KW-1185">Reference proteome</keyword>
<dbReference type="EMBL" id="JSYN01000002">
    <property type="protein sequence ID" value="KIA96606.1"/>
    <property type="molecule type" value="Genomic_DNA"/>
</dbReference>
<proteinExistence type="predicted"/>
<accession>A0A0C1DGA6</accession>
<dbReference type="Proteomes" id="UP000031246">
    <property type="component" value="Unassembled WGS sequence"/>
</dbReference>
<reference evidence="1 2" key="1">
    <citation type="submission" date="2014-10" db="EMBL/GenBank/DDBJ databases">
        <title>Pedobacter Kyungheensis.</title>
        <authorList>
            <person name="Anderson B.M."/>
            <person name="Newman J.D."/>
        </authorList>
    </citation>
    <scope>NUCLEOTIDE SEQUENCE [LARGE SCALE GENOMIC DNA]</scope>
    <source>
        <strain evidence="1 2">KACC 16221</strain>
    </source>
</reference>
<evidence type="ECO:0000313" key="1">
    <source>
        <dbReference type="EMBL" id="KIA96606.1"/>
    </source>
</evidence>
<name>A0A0C1DGA6_9SPHI</name>
<sequence>MPGKIQAKSIPKGIKFAHNPAFLLPLQSGTFHGLPAYLNQEDFCHKLIYYYHQLSRLTVGSLLLNCPNAGTAE</sequence>
<dbReference type="RefSeq" id="WP_039471301.1">
    <property type="nucleotide sequence ID" value="NZ_JSYN01000002.1"/>
</dbReference>
<gene>
    <name evidence="1" type="ORF">OC25_02425</name>
</gene>